<keyword evidence="2" id="KW-1185">Reference proteome</keyword>
<dbReference type="SUPFAM" id="SSF141694">
    <property type="entry name" value="AF2212/PG0164-like"/>
    <property type="match status" value="1"/>
</dbReference>
<organism evidence="1 2">
    <name type="scientific">Aquipuribacter nitratireducens</name>
    <dbReference type="NCBI Taxonomy" id="650104"/>
    <lineage>
        <taxon>Bacteria</taxon>
        <taxon>Bacillati</taxon>
        <taxon>Actinomycetota</taxon>
        <taxon>Actinomycetes</taxon>
        <taxon>Micrococcales</taxon>
        <taxon>Intrasporangiaceae</taxon>
        <taxon>Aquipuribacter</taxon>
    </lineage>
</organism>
<proteinExistence type="predicted"/>
<gene>
    <name evidence="1" type="ORF">ACFPJ6_10280</name>
</gene>
<protein>
    <submittedName>
        <fullName evidence="1">DUF1905 domain-containing protein</fullName>
    </submittedName>
</protein>
<dbReference type="InterPro" id="IPR015018">
    <property type="entry name" value="DUF1905"/>
</dbReference>
<dbReference type="Pfam" id="PF08922">
    <property type="entry name" value="DUF1905"/>
    <property type="match status" value="1"/>
</dbReference>
<evidence type="ECO:0000313" key="1">
    <source>
        <dbReference type="EMBL" id="MFC5381179.1"/>
    </source>
</evidence>
<dbReference type="Gene3D" id="2.40.30.100">
    <property type="entry name" value="AF2212/PG0164-like"/>
    <property type="match status" value="1"/>
</dbReference>
<accession>A0ABW0GND1</accession>
<dbReference type="InterPro" id="IPR037079">
    <property type="entry name" value="AF2212/PG0164-like_sf"/>
</dbReference>
<dbReference type="RefSeq" id="WP_340270595.1">
    <property type="nucleotide sequence ID" value="NZ_JBBEOG010000007.1"/>
</dbReference>
<dbReference type="Proteomes" id="UP001596122">
    <property type="component" value="Unassembled WGS sequence"/>
</dbReference>
<evidence type="ECO:0000313" key="2">
    <source>
        <dbReference type="Proteomes" id="UP001596122"/>
    </source>
</evidence>
<name>A0ABW0GND1_9MICO</name>
<sequence>MAVELAVSGEVERLLGGSGWHVVHLDAAESAGLAPLGRRRRGFVAVQARLGTTTWRSSLMPSGDGRLFVALPAHVRSAEDVEEGDTVTVRVRLDPARHAVGAGPRRW</sequence>
<reference evidence="2" key="1">
    <citation type="journal article" date="2019" name="Int. J. Syst. Evol. Microbiol.">
        <title>The Global Catalogue of Microorganisms (GCM) 10K type strain sequencing project: providing services to taxonomists for standard genome sequencing and annotation.</title>
        <authorList>
            <consortium name="The Broad Institute Genomics Platform"/>
            <consortium name="The Broad Institute Genome Sequencing Center for Infectious Disease"/>
            <person name="Wu L."/>
            <person name="Ma J."/>
        </authorList>
    </citation>
    <scope>NUCLEOTIDE SEQUENCE [LARGE SCALE GENOMIC DNA]</scope>
    <source>
        <strain evidence="2">CCUG 43114</strain>
    </source>
</reference>
<comment type="caution">
    <text evidence="1">The sequence shown here is derived from an EMBL/GenBank/DDBJ whole genome shotgun (WGS) entry which is preliminary data.</text>
</comment>
<dbReference type="EMBL" id="JBHSLD010000009">
    <property type="protein sequence ID" value="MFC5381179.1"/>
    <property type="molecule type" value="Genomic_DNA"/>
</dbReference>